<keyword evidence="3" id="KW-1185">Reference proteome</keyword>
<evidence type="ECO:0000313" key="3">
    <source>
        <dbReference type="Proteomes" id="UP001443914"/>
    </source>
</evidence>
<organism evidence="2 3">
    <name type="scientific">Saponaria officinalis</name>
    <name type="common">Common soapwort</name>
    <name type="synonym">Lychnis saponaria</name>
    <dbReference type="NCBI Taxonomy" id="3572"/>
    <lineage>
        <taxon>Eukaryota</taxon>
        <taxon>Viridiplantae</taxon>
        <taxon>Streptophyta</taxon>
        <taxon>Embryophyta</taxon>
        <taxon>Tracheophyta</taxon>
        <taxon>Spermatophyta</taxon>
        <taxon>Magnoliopsida</taxon>
        <taxon>eudicotyledons</taxon>
        <taxon>Gunneridae</taxon>
        <taxon>Pentapetalae</taxon>
        <taxon>Caryophyllales</taxon>
        <taxon>Caryophyllaceae</taxon>
        <taxon>Caryophylleae</taxon>
        <taxon>Saponaria</taxon>
    </lineage>
</organism>
<proteinExistence type="predicted"/>
<dbReference type="EMBL" id="JBDFQZ010000007">
    <property type="protein sequence ID" value="KAK9705463.1"/>
    <property type="molecule type" value="Genomic_DNA"/>
</dbReference>
<feature type="region of interest" description="Disordered" evidence="1">
    <location>
        <begin position="1"/>
        <end position="127"/>
    </location>
</feature>
<sequence length="249" mass="27422">MAQSPSITSGNEEKNVSRVNSFTKFLRSPSRPKSMKKSSSANSLTRFFNRKSSKKGDNDEGEGNNNNNGEEEVNAPSLIEEVKEVVGSAIHDALHHTNKDSTDAAKSTKSGDSSSIENKNNKPSLLDKFKEEVNVSYQPKEIQNNLVEKFKKEVGETKEEIRGDFNKAKEQVKTSLVEEVKASTLGLGQKLKDEVVGVVNTTKDDTKKEQNEGNVKGVEKKKEENGCVSTLAQGLEKLCAPWSSTKKEE</sequence>
<evidence type="ECO:0000313" key="2">
    <source>
        <dbReference type="EMBL" id="KAK9705463.1"/>
    </source>
</evidence>
<feature type="compositionally biased region" description="Polar residues" evidence="1">
    <location>
        <begin position="1"/>
        <end position="10"/>
    </location>
</feature>
<feature type="compositionally biased region" description="Polar residues" evidence="1">
    <location>
        <begin position="104"/>
        <end position="123"/>
    </location>
</feature>
<dbReference type="Proteomes" id="UP001443914">
    <property type="component" value="Unassembled WGS sequence"/>
</dbReference>
<feature type="compositionally biased region" description="Low complexity" evidence="1">
    <location>
        <begin position="27"/>
        <end position="40"/>
    </location>
</feature>
<evidence type="ECO:0000256" key="1">
    <source>
        <dbReference type="SAM" id="MobiDB-lite"/>
    </source>
</evidence>
<reference evidence="2" key="1">
    <citation type="submission" date="2024-03" db="EMBL/GenBank/DDBJ databases">
        <title>WGS assembly of Saponaria officinalis var. Norfolk2.</title>
        <authorList>
            <person name="Jenkins J."/>
            <person name="Shu S."/>
            <person name="Grimwood J."/>
            <person name="Barry K."/>
            <person name="Goodstein D."/>
            <person name="Schmutz J."/>
            <person name="Leebens-Mack J."/>
            <person name="Osbourn A."/>
        </authorList>
    </citation>
    <scope>NUCLEOTIDE SEQUENCE [LARGE SCALE GENOMIC DNA]</scope>
    <source>
        <strain evidence="2">JIC</strain>
    </source>
</reference>
<comment type="caution">
    <text evidence="2">The sequence shown here is derived from an EMBL/GenBank/DDBJ whole genome shotgun (WGS) entry which is preliminary data.</text>
</comment>
<gene>
    <name evidence="2" type="ORF">RND81_07G059000</name>
</gene>
<name>A0AAW1JR91_SAPOF</name>
<dbReference type="AlphaFoldDB" id="A0AAW1JR91"/>
<protein>
    <submittedName>
        <fullName evidence="2">Uncharacterized protein</fullName>
    </submittedName>
</protein>
<feature type="compositionally biased region" description="Basic and acidic residues" evidence="1">
    <location>
        <begin position="92"/>
        <end position="103"/>
    </location>
</feature>
<accession>A0AAW1JR91</accession>